<evidence type="ECO:0000256" key="5">
    <source>
        <dbReference type="ARBA" id="ARBA00022884"/>
    </source>
</evidence>
<protein>
    <recommendedName>
        <fullName evidence="9 10">Signal recognition particle subunit SRP68</fullName>
        <shortName evidence="10">SRP68</shortName>
    </recommendedName>
</protein>
<comment type="function">
    <text evidence="10">Component of the signal recognition particle (SRP) complex, a ribonucleoprotein complex that mediates the cotranslational targeting of secretory and membrane proteins to the endoplasmic reticulum (ER). The SRP complex interacts with the signal sequence in nascent secretory and membrane proteins and directs them to the membrane of the ER.</text>
</comment>
<dbReference type="InterPro" id="IPR034652">
    <property type="entry name" value="SRP68-RBD"/>
</dbReference>
<evidence type="ECO:0000256" key="4">
    <source>
        <dbReference type="ARBA" id="ARBA00022490"/>
    </source>
</evidence>
<dbReference type="PANTHER" id="PTHR12860:SF0">
    <property type="entry name" value="SIGNAL RECOGNITION PARTICLE SUBUNIT SRP68"/>
    <property type="match status" value="1"/>
</dbReference>
<evidence type="ECO:0000256" key="11">
    <source>
        <dbReference type="SAM" id="Coils"/>
    </source>
</evidence>
<dbReference type="GO" id="GO:0030942">
    <property type="term" value="F:endoplasmic reticulum signal peptide binding"/>
    <property type="evidence" value="ECO:0007669"/>
    <property type="project" value="InterPro"/>
</dbReference>
<dbReference type="GO" id="GO:0005047">
    <property type="term" value="F:signal recognition particle binding"/>
    <property type="evidence" value="ECO:0007669"/>
    <property type="project" value="InterPro"/>
</dbReference>
<comment type="subcellular location">
    <subcellularLocation>
        <location evidence="1 10">Cytoplasm</location>
    </subcellularLocation>
    <subcellularLocation>
        <location evidence="2">Nucleus</location>
        <location evidence="2">Nucleolus</location>
    </subcellularLocation>
</comment>
<dbReference type="CDD" id="cd15481">
    <property type="entry name" value="SRP68-RBD"/>
    <property type="match status" value="1"/>
</dbReference>
<name>A0A7H9HVH0_9SACH</name>
<keyword evidence="13" id="KW-1185">Reference proteome</keyword>
<dbReference type="InterPro" id="IPR038253">
    <property type="entry name" value="SRP68_N_sf"/>
</dbReference>
<dbReference type="GO" id="GO:0005730">
    <property type="term" value="C:nucleolus"/>
    <property type="evidence" value="ECO:0007669"/>
    <property type="project" value="UniProtKB-SubCell"/>
</dbReference>
<keyword evidence="11" id="KW-0175">Coiled coil</keyword>
<evidence type="ECO:0000313" key="13">
    <source>
        <dbReference type="Proteomes" id="UP000510647"/>
    </source>
</evidence>
<dbReference type="GO" id="GO:0008312">
    <property type="term" value="F:7S RNA binding"/>
    <property type="evidence" value="ECO:0007669"/>
    <property type="project" value="InterPro"/>
</dbReference>
<dbReference type="Gene3D" id="1.10.3450.40">
    <property type="entry name" value="Signal recognition particle, SRP68 subunit, RNA-binding domain"/>
    <property type="match status" value="1"/>
</dbReference>
<evidence type="ECO:0000256" key="10">
    <source>
        <dbReference type="PIRNR" id="PIRNR038995"/>
    </source>
</evidence>
<gene>
    <name evidence="12" type="ORF">HG537_0F01320</name>
</gene>
<dbReference type="Proteomes" id="UP000510647">
    <property type="component" value="Chromosome 6"/>
</dbReference>
<accession>A0A7H9HVH0</accession>
<keyword evidence="6 10" id="KW-0733">Signal recognition particle</keyword>
<keyword evidence="4 10" id="KW-0963">Cytoplasm</keyword>
<dbReference type="AlphaFoldDB" id="A0A7H9HVH0"/>
<dbReference type="Pfam" id="PF16969">
    <property type="entry name" value="SRP68"/>
    <property type="match status" value="1"/>
</dbReference>
<evidence type="ECO:0000313" key="12">
    <source>
        <dbReference type="EMBL" id="QLQ81371.1"/>
    </source>
</evidence>
<feature type="coiled-coil region" evidence="11">
    <location>
        <begin position="15"/>
        <end position="49"/>
    </location>
</feature>
<dbReference type="PIRSF" id="PIRSF038995">
    <property type="entry name" value="SRP68"/>
    <property type="match status" value="1"/>
</dbReference>
<evidence type="ECO:0000256" key="8">
    <source>
        <dbReference type="ARBA" id="ARBA00023274"/>
    </source>
</evidence>
<dbReference type="GO" id="GO:0005786">
    <property type="term" value="C:signal recognition particle, endoplasmic reticulum targeting"/>
    <property type="evidence" value="ECO:0007669"/>
    <property type="project" value="UniProtKB-KW"/>
</dbReference>
<evidence type="ECO:0000256" key="1">
    <source>
        <dbReference type="ARBA" id="ARBA00004496"/>
    </source>
</evidence>
<dbReference type="InterPro" id="IPR026258">
    <property type="entry name" value="SRP68"/>
</dbReference>
<evidence type="ECO:0000256" key="7">
    <source>
        <dbReference type="ARBA" id="ARBA00023242"/>
    </source>
</evidence>
<dbReference type="EMBL" id="CP059272">
    <property type="protein sequence ID" value="QLQ81371.1"/>
    <property type="molecule type" value="Genomic_DNA"/>
</dbReference>
<evidence type="ECO:0000256" key="3">
    <source>
        <dbReference type="ARBA" id="ARBA00009352"/>
    </source>
</evidence>
<keyword evidence="8 10" id="KW-0687">Ribonucleoprotein</keyword>
<organism evidence="12 13">
    <name type="scientific">Torulaspora globosa</name>
    <dbReference type="NCBI Taxonomy" id="48254"/>
    <lineage>
        <taxon>Eukaryota</taxon>
        <taxon>Fungi</taxon>
        <taxon>Dikarya</taxon>
        <taxon>Ascomycota</taxon>
        <taxon>Saccharomycotina</taxon>
        <taxon>Saccharomycetes</taxon>
        <taxon>Saccharomycetales</taxon>
        <taxon>Saccharomycetaceae</taxon>
        <taxon>Torulaspora</taxon>
    </lineage>
</organism>
<keyword evidence="7" id="KW-0539">Nucleus</keyword>
<proteinExistence type="inferred from homology"/>
<evidence type="ECO:0000256" key="6">
    <source>
        <dbReference type="ARBA" id="ARBA00023135"/>
    </source>
</evidence>
<dbReference type="GO" id="GO:0006614">
    <property type="term" value="P:SRP-dependent cotranslational protein targeting to membrane"/>
    <property type="evidence" value="ECO:0007669"/>
    <property type="project" value="InterPro"/>
</dbReference>
<sequence length="590" mass="67456">MVVFSPIGSTYGVRVEELLETVQDFQRYHEKLNRKLQKLRHRCQVVNRDSRKYSANDKYSKITSSDYDRKSKLYGVLMLLHAERDLAMAESLKLKALQRGKLKSNERKVVGTRLKKAVSTAEKLVELTKNEKQWITRVQYVAYARLAFSEYLLSGKMAKFKDSVAISRNLGLVFATISHLCDLGLLPSSVFELIQSKYEHSLKQYAGNVISAADLHNFIVNQVKEAQQTGDELGELLVSNGFNIELRDIDTDQETSVKTIQWRSFVAQVHDSQIEQWMKEAKQNTSQDVSNYDNTLLKWQQALERQEKRIAYYEDGNEEDNMSSLENEQILLAYIKYETLFTSILRDNYLFEQLWKQWNEMGASTTARITKYKEIERIVNSLVKYLGDVMELPGVYSDDELMGHLQLCQLFFKLSLSSGCLGPMYQSKGKFVESLALHVHAYQKLQDTLSNFTQLSDSVLPAGLLTSDKINNLQKLIKRGWSSVLVLAEYENSLQGKSPGPYTPSLIDLLGSHNIKPTDINLKNLFPTRPQLTPVQGKPTLFDLAFNYINYTTEETQPIDDAATESSFSHDTEQEQAATRKRGFLGLFGR</sequence>
<keyword evidence="5 10" id="KW-0694">RNA-binding</keyword>
<evidence type="ECO:0000256" key="2">
    <source>
        <dbReference type="ARBA" id="ARBA00004604"/>
    </source>
</evidence>
<dbReference type="OrthoDB" id="10255118at2759"/>
<dbReference type="PANTHER" id="PTHR12860">
    <property type="entry name" value="SIGNAL RECOGNITION PARTICLE 68 KDA PROTEIN"/>
    <property type="match status" value="1"/>
</dbReference>
<reference evidence="12 13" key="1">
    <citation type="submission" date="2020-06" db="EMBL/GenBank/DDBJ databases">
        <title>The yeast mating-type switching endonuclease HO is a domesticated member of an unorthodox homing genetic element family.</title>
        <authorList>
            <person name="Coughlan A.Y."/>
            <person name="Lombardi L."/>
            <person name="Braun-Galleani S."/>
            <person name="Martos A.R."/>
            <person name="Galeote V."/>
            <person name="Bigey F."/>
            <person name="Dequin S."/>
            <person name="Byrne K.P."/>
            <person name="Wolfe K.H."/>
        </authorList>
    </citation>
    <scope>NUCLEOTIDE SEQUENCE [LARGE SCALE GENOMIC DNA]</scope>
    <source>
        <strain evidence="12 13">CBS2947</strain>
    </source>
</reference>
<evidence type="ECO:0000256" key="9">
    <source>
        <dbReference type="ARBA" id="ARBA00029498"/>
    </source>
</evidence>
<comment type="similarity">
    <text evidence="3 10">Belongs to the SRP68 family.</text>
</comment>